<organism evidence="2 3">
    <name type="scientific">Chitinivorax tropicus</name>
    <dbReference type="NCBI Taxonomy" id="714531"/>
    <lineage>
        <taxon>Bacteria</taxon>
        <taxon>Pseudomonadati</taxon>
        <taxon>Pseudomonadota</taxon>
        <taxon>Betaproteobacteria</taxon>
        <taxon>Chitinivorax</taxon>
    </lineage>
</organism>
<dbReference type="PROSITE" id="PS50076">
    <property type="entry name" value="DNAJ_2"/>
    <property type="match status" value="1"/>
</dbReference>
<dbReference type="EMBL" id="JACHHY010000002">
    <property type="protein sequence ID" value="MBB5017217.1"/>
    <property type="molecule type" value="Genomic_DNA"/>
</dbReference>
<keyword evidence="3" id="KW-1185">Reference proteome</keyword>
<gene>
    <name evidence="2" type="ORF">HNQ59_000479</name>
</gene>
<name>A0A840MK54_9PROT</name>
<evidence type="ECO:0000259" key="1">
    <source>
        <dbReference type="PROSITE" id="PS50076"/>
    </source>
</evidence>
<accession>A0A840MK54</accession>
<comment type="caution">
    <text evidence="2">The sequence shown here is derived from an EMBL/GenBank/DDBJ whole genome shotgun (WGS) entry which is preliminary data.</text>
</comment>
<proteinExistence type="predicted"/>
<reference evidence="2 3" key="1">
    <citation type="submission" date="2020-08" db="EMBL/GenBank/DDBJ databases">
        <title>Genomic Encyclopedia of Type Strains, Phase IV (KMG-IV): sequencing the most valuable type-strain genomes for metagenomic binning, comparative biology and taxonomic classification.</title>
        <authorList>
            <person name="Goeker M."/>
        </authorList>
    </citation>
    <scope>NUCLEOTIDE SEQUENCE [LARGE SCALE GENOMIC DNA]</scope>
    <source>
        <strain evidence="2 3">DSM 27165</strain>
    </source>
</reference>
<protein>
    <recommendedName>
        <fullName evidence="1">J domain-containing protein</fullName>
    </recommendedName>
</protein>
<feature type="domain" description="J" evidence="1">
    <location>
        <begin position="2"/>
        <end position="61"/>
    </location>
</feature>
<dbReference type="InterPro" id="IPR036869">
    <property type="entry name" value="J_dom_sf"/>
</dbReference>
<dbReference type="Proteomes" id="UP000575898">
    <property type="component" value="Unassembled WGS sequence"/>
</dbReference>
<dbReference type="InterPro" id="IPR001623">
    <property type="entry name" value="DnaJ_domain"/>
</dbReference>
<evidence type="ECO:0000313" key="2">
    <source>
        <dbReference type="EMBL" id="MBB5017217.1"/>
    </source>
</evidence>
<dbReference type="SUPFAM" id="SSF46565">
    <property type="entry name" value="Chaperone J-domain"/>
    <property type="match status" value="1"/>
</dbReference>
<evidence type="ECO:0000313" key="3">
    <source>
        <dbReference type="Proteomes" id="UP000575898"/>
    </source>
</evidence>
<dbReference type="Gene3D" id="1.10.287.110">
    <property type="entry name" value="DnaJ domain"/>
    <property type="match status" value="1"/>
</dbReference>
<sequence length="301" mass="35348">MNPWHTLGIEPTQDLREIKRAYAQLLKTTRPEDDPQGFQRLRDAFEQVQFEAQRTAFEVEAAAQAPIESEMHQVERGQPCPHCGKIHEPLEDVPEHEKPIVEKLRPWIYELSDLNKANKVDEAIQRFRQMTTDPYLVEQALHQTMFEDGMLYLACDDRDVQDDFVKMLLNHYGWVEPGNWLAEKDPSTVDYLKVRMQEASALAKVDELFRLIEDEGEDIAIRAFDEVIDDDILLNVDVKSLFEGELMVGLSEFEPLPIGFIHHISQHFDWDRDHRHLQAYHPQAWHDLQRGVLKMSEPWWR</sequence>
<dbReference type="AlphaFoldDB" id="A0A840MK54"/>